<feature type="compositionally biased region" description="Polar residues" evidence="1">
    <location>
        <begin position="498"/>
        <end position="514"/>
    </location>
</feature>
<evidence type="ECO:0000256" key="1">
    <source>
        <dbReference type="SAM" id="MobiDB-lite"/>
    </source>
</evidence>
<proteinExistence type="predicted"/>
<feature type="region of interest" description="Disordered" evidence="1">
    <location>
        <begin position="595"/>
        <end position="689"/>
    </location>
</feature>
<feature type="compositionally biased region" description="Basic and acidic residues" evidence="1">
    <location>
        <begin position="618"/>
        <end position="627"/>
    </location>
</feature>
<feature type="region of interest" description="Disordered" evidence="1">
    <location>
        <begin position="87"/>
        <end position="118"/>
    </location>
</feature>
<dbReference type="Proteomes" id="UP000235786">
    <property type="component" value="Unassembled WGS sequence"/>
</dbReference>
<gene>
    <name evidence="2" type="ORF">L207DRAFT_635577</name>
</gene>
<feature type="region of interest" description="Disordered" evidence="1">
    <location>
        <begin position="440"/>
        <end position="514"/>
    </location>
</feature>
<dbReference type="EMBL" id="KZ613948">
    <property type="protein sequence ID" value="PMD38192.1"/>
    <property type="molecule type" value="Genomic_DNA"/>
</dbReference>
<organism evidence="2 3">
    <name type="scientific">Hyaloscypha variabilis (strain UAMH 11265 / GT02V1 / F)</name>
    <name type="common">Meliniomyces variabilis</name>
    <dbReference type="NCBI Taxonomy" id="1149755"/>
    <lineage>
        <taxon>Eukaryota</taxon>
        <taxon>Fungi</taxon>
        <taxon>Dikarya</taxon>
        <taxon>Ascomycota</taxon>
        <taxon>Pezizomycotina</taxon>
        <taxon>Leotiomycetes</taxon>
        <taxon>Helotiales</taxon>
        <taxon>Hyaloscyphaceae</taxon>
        <taxon>Hyaloscypha</taxon>
        <taxon>Hyaloscypha variabilis</taxon>
    </lineage>
</organism>
<dbReference type="AlphaFoldDB" id="A0A2J6RI46"/>
<accession>A0A2J6RI46</accession>
<keyword evidence="3" id="KW-1185">Reference proteome</keyword>
<name>A0A2J6RI46_HYAVF</name>
<evidence type="ECO:0000313" key="2">
    <source>
        <dbReference type="EMBL" id="PMD38192.1"/>
    </source>
</evidence>
<feature type="compositionally biased region" description="Low complexity" evidence="1">
    <location>
        <begin position="104"/>
        <end position="118"/>
    </location>
</feature>
<feature type="compositionally biased region" description="Polar residues" evidence="1">
    <location>
        <begin position="440"/>
        <end position="457"/>
    </location>
</feature>
<evidence type="ECO:0000313" key="3">
    <source>
        <dbReference type="Proteomes" id="UP000235786"/>
    </source>
</evidence>
<dbReference type="OrthoDB" id="3560160at2759"/>
<reference evidence="2 3" key="1">
    <citation type="submission" date="2016-04" db="EMBL/GenBank/DDBJ databases">
        <title>A degradative enzymes factory behind the ericoid mycorrhizal symbiosis.</title>
        <authorList>
            <consortium name="DOE Joint Genome Institute"/>
            <person name="Martino E."/>
            <person name="Morin E."/>
            <person name="Grelet G."/>
            <person name="Kuo A."/>
            <person name="Kohler A."/>
            <person name="Daghino S."/>
            <person name="Barry K."/>
            <person name="Choi C."/>
            <person name="Cichocki N."/>
            <person name="Clum A."/>
            <person name="Copeland A."/>
            <person name="Hainaut M."/>
            <person name="Haridas S."/>
            <person name="Labutti K."/>
            <person name="Lindquist E."/>
            <person name="Lipzen A."/>
            <person name="Khouja H.-R."/>
            <person name="Murat C."/>
            <person name="Ohm R."/>
            <person name="Olson A."/>
            <person name="Spatafora J."/>
            <person name="Veneault-Fourrey C."/>
            <person name="Henrissat B."/>
            <person name="Grigoriev I."/>
            <person name="Martin F."/>
            <person name="Perotto S."/>
        </authorList>
    </citation>
    <scope>NUCLEOTIDE SEQUENCE [LARGE SCALE GENOMIC DNA]</scope>
    <source>
        <strain evidence="2 3">F</strain>
    </source>
</reference>
<sequence length="801" mass="85146">MAGDFTMAGLAMMRVQKGDIFGNVKVSSPPRVNNGQARLVPEGVTRVALSHTKKAFHRVLASPHRIKHLALKGFYIDENQVIRKGVNFNSTPMTPKQKAHSVNPSTPSSPSTGAPRSPSTIAAATAVVDIASTCDALSPASVTGVASPCDSPYPASFTGVASARETPAGFDEYLYTAGCTNMTSSPLEGSDPNMASIDLEKELPPKPVLCIAESPERRGILDAYDSGSEKVQCPVLLPSPVATASPSSSGSDDTDFELSPSLRDMVHSPQLMVARAVKICNLNEIAGQFTSLEKTNVVEVSHVTAPPKIAQPPKQARRLPTKGQIAAIRTGPTGSPVYRGLPKSKFNASLRGLHTPSNESLKYIQEVKATTKREVKGGDDVFRTESASGSNVDISQAFDDNTRRFTQFGIGPSVKYAKDAHEIIMGDRYLRLGSASSMISVSTSNKGSTASGSSKLSFSKVERDVETTPHPPRISSLPSPDNDIASRLARHTKASAARAQTSSEASMGKSTTMTSVKKLGSRLSSMLPGGGRSDTLVSGGKSKSIGAVDEKDAAVPSITYAEGSPANIKYEYAYMGRPRLVTIKKDRMDVMSTAGSFGNIDDETLIGEPSDKVAPPESQHEQKERRAAAAFASGTHMRGNAGPTQGTVNQQNRRDQDDDGPPNPGATGTGPQGHYSEGEQDDEDPRPELGDLLEMMRSTISDNSGLAGVQTSIDLLRDHARRLLSLLAAAGRRVEDAEGRERISQIVEVVGEGLLVANDNMAATVSLADYTQRFFTTTVSLAEYANYIANSVALTDPRVRQ</sequence>
<protein>
    <submittedName>
        <fullName evidence="2">Uncharacterized protein</fullName>
    </submittedName>
</protein>